<reference evidence="3 4" key="1">
    <citation type="submission" date="2024-01" db="EMBL/GenBank/DDBJ databases">
        <title>The genomes of 5 underutilized Papilionoideae crops provide insights into root nodulation and disease resistance.</title>
        <authorList>
            <person name="Yuan L."/>
        </authorList>
    </citation>
    <scope>NUCLEOTIDE SEQUENCE [LARGE SCALE GENOMIC DNA]</scope>
    <source>
        <strain evidence="3">LY-2023</strain>
        <tissue evidence="3">Leaf</tissue>
    </source>
</reference>
<dbReference type="Gene3D" id="1.10.238.10">
    <property type="entry name" value="EF-hand"/>
    <property type="match status" value="1"/>
</dbReference>
<dbReference type="Pfam" id="PF00036">
    <property type="entry name" value="EF-hand_1"/>
    <property type="match status" value="1"/>
</dbReference>
<dbReference type="InterPro" id="IPR018247">
    <property type="entry name" value="EF_Hand_1_Ca_BS"/>
</dbReference>
<keyword evidence="4" id="KW-1185">Reference proteome</keyword>
<dbReference type="EMBL" id="JAYKXN010000002">
    <property type="protein sequence ID" value="KAK7310524.1"/>
    <property type="molecule type" value="Genomic_DNA"/>
</dbReference>
<keyword evidence="1" id="KW-0106">Calcium</keyword>
<dbReference type="Proteomes" id="UP001359559">
    <property type="component" value="Unassembled WGS sequence"/>
</dbReference>
<dbReference type="PROSITE" id="PS00018">
    <property type="entry name" value="EF_HAND_1"/>
    <property type="match status" value="1"/>
</dbReference>
<dbReference type="SUPFAM" id="SSF47473">
    <property type="entry name" value="EF-hand"/>
    <property type="match status" value="1"/>
</dbReference>
<evidence type="ECO:0000256" key="1">
    <source>
        <dbReference type="ARBA" id="ARBA00022837"/>
    </source>
</evidence>
<comment type="caution">
    <text evidence="3">The sequence shown here is derived from an EMBL/GenBank/DDBJ whole genome shotgun (WGS) entry which is preliminary data.</text>
</comment>
<dbReference type="CDD" id="cd00051">
    <property type="entry name" value="EFh"/>
    <property type="match status" value="1"/>
</dbReference>
<feature type="domain" description="EF-hand" evidence="2">
    <location>
        <begin position="24"/>
        <end position="59"/>
    </location>
</feature>
<dbReference type="InterPro" id="IPR011992">
    <property type="entry name" value="EF-hand-dom_pair"/>
</dbReference>
<protein>
    <recommendedName>
        <fullName evidence="2">EF-hand domain-containing protein</fullName>
    </recommendedName>
</protein>
<dbReference type="GO" id="GO:0005509">
    <property type="term" value="F:calcium ion binding"/>
    <property type="evidence" value="ECO:0007669"/>
    <property type="project" value="InterPro"/>
</dbReference>
<proteinExistence type="predicted"/>
<dbReference type="PROSITE" id="PS50222">
    <property type="entry name" value="EF_HAND_2"/>
    <property type="match status" value="1"/>
</dbReference>
<evidence type="ECO:0000313" key="4">
    <source>
        <dbReference type="Proteomes" id="UP001359559"/>
    </source>
</evidence>
<dbReference type="AlphaFoldDB" id="A0AAN9K7A4"/>
<name>A0AAN9K7A4_CLITE</name>
<sequence>MGFDLCGDCYTTRSKLPGRFNQQHTSEHEFKSFKMIDTDNSGTITFEELKEGLRSVGSNLMESEIKSLMEAVDYAEFAAMMKNGDDGVSRSRTMKGNLNFNIADAFGVNESS</sequence>
<evidence type="ECO:0000313" key="3">
    <source>
        <dbReference type="EMBL" id="KAK7310524.1"/>
    </source>
</evidence>
<dbReference type="InterPro" id="IPR002048">
    <property type="entry name" value="EF_hand_dom"/>
</dbReference>
<dbReference type="SMART" id="SM00054">
    <property type="entry name" value="EFh"/>
    <property type="match status" value="1"/>
</dbReference>
<gene>
    <name evidence="3" type="ORF">RJT34_08078</name>
</gene>
<evidence type="ECO:0000259" key="2">
    <source>
        <dbReference type="PROSITE" id="PS50222"/>
    </source>
</evidence>
<organism evidence="3 4">
    <name type="scientific">Clitoria ternatea</name>
    <name type="common">Butterfly pea</name>
    <dbReference type="NCBI Taxonomy" id="43366"/>
    <lineage>
        <taxon>Eukaryota</taxon>
        <taxon>Viridiplantae</taxon>
        <taxon>Streptophyta</taxon>
        <taxon>Embryophyta</taxon>
        <taxon>Tracheophyta</taxon>
        <taxon>Spermatophyta</taxon>
        <taxon>Magnoliopsida</taxon>
        <taxon>eudicotyledons</taxon>
        <taxon>Gunneridae</taxon>
        <taxon>Pentapetalae</taxon>
        <taxon>rosids</taxon>
        <taxon>fabids</taxon>
        <taxon>Fabales</taxon>
        <taxon>Fabaceae</taxon>
        <taxon>Papilionoideae</taxon>
        <taxon>50 kb inversion clade</taxon>
        <taxon>NPAAA clade</taxon>
        <taxon>indigoferoid/millettioid clade</taxon>
        <taxon>Phaseoleae</taxon>
        <taxon>Clitoria</taxon>
    </lineage>
</organism>
<accession>A0AAN9K7A4</accession>